<dbReference type="EC" id="3.3.2.10" evidence="2"/>
<comment type="caution">
    <text evidence="2">The sequence shown here is derived from an EMBL/GenBank/DDBJ whole genome shotgun (WGS) entry which is preliminary data.</text>
</comment>
<feature type="domain" description="AB hydrolase-1" evidence="1">
    <location>
        <begin position="30"/>
        <end position="262"/>
    </location>
</feature>
<keyword evidence="2" id="KW-0378">Hydrolase</keyword>
<dbReference type="Pfam" id="PF00561">
    <property type="entry name" value="Abhydrolase_1"/>
    <property type="match status" value="1"/>
</dbReference>
<dbReference type="PANTHER" id="PTHR43798:SF33">
    <property type="entry name" value="HYDROLASE, PUTATIVE (AFU_ORTHOLOGUE AFUA_2G14860)-RELATED"/>
    <property type="match status" value="1"/>
</dbReference>
<dbReference type="GO" id="GO:0004301">
    <property type="term" value="F:epoxide hydrolase activity"/>
    <property type="evidence" value="ECO:0007669"/>
    <property type="project" value="UniProtKB-EC"/>
</dbReference>
<dbReference type="InterPro" id="IPR000639">
    <property type="entry name" value="Epox_hydrolase-like"/>
</dbReference>
<dbReference type="InterPro" id="IPR000073">
    <property type="entry name" value="AB_hydrolase_1"/>
</dbReference>
<dbReference type="PATRIC" id="fig|34073.19.peg.591"/>
<gene>
    <name evidence="2" type="ORF">VPARA_05840</name>
</gene>
<dbReference type="EMBL" id="JZWI01000004">
    <property type="protein sequence ID" value="KLN58041.1"/>
    <property type="molecule type" value="Genomic_DNA"/>
</dbReference>
<dbReference type="SUPFAM" id="SSF53474">
    <property type="entry name" value="alpha/beta-Hydrolases"/>
    <property type="match status" value="1"/>
</dbReference>
<dbReference type="InterPro" id="IPR050266">
    <property type="entry name" value="AB_hydrolase_sf"/>
</dbReference>
<name>A0A0H2M7F8_VARPD</name>
<dbReference type="InterPro" id="IPR029058">
    <property type="entry name" value="AB_hydrolase_fold"/>
</dbReference>
<dbReference type="RefSeq" id="WP_033996654.1">
    <property type="nucleotide sequence ID" value="NZ_JZWI01000004.1"/>
</dbReference>
<proteinExistence type="predicted"/>
<sequence length="283" mass="31182">MKNEILENGFLDVAGHRIAYTRQGHGSAIALVHGIPTSRHLWRNVMPLLAASGHEALAIDLLGYGDSDKPSDAELGIQAQSEIIFQALSALGWKRATMVGHDIGGGIAQLVAINHPEILDRLVLIDSILYDSFPEPGIARLKEPAWDEILGAPDFDLRKGLAKGFSRGMFHTDRVTAELVEAYERPFRGVEGRRAYLRAARALRSEELSSRMEDVEKLALPTLIIWGLHDTFQPLRFAERLAGKMSNAQLQVFDDAGHFLPEDVPEALASRVAEFTSTQEGAR</sequence>
<evidence type="ECO:0000313" key="2">
    <source>
        <dbReference type="EMBL" id="KLN58041.1"/>
    </source>
</evidence>
<dbReference type="AlphaFoldDB" id="A0A0H2M7F8"/>
<evidence type="ECO:0000259" key="1">
    <source>
        <dbReference type="Pfam" id="PF00561"/>
    </source>
</evidence>
<protein>
    <submittedName>
        <fullName evidence="2">Soluble epoxide hydrolase</fullName>
        <ecNumber evidence="2">3.3.2.10</ecNumber>
    </submittedName>
</protein>
<dbReference type="Proteomes" id="UP000035170">
    <property type="component" value="Unassembled WGS sequence"/>
</dbReference>
<accession>A0A0H2M7F8</accession>
<dbReference type="PRINTS" id="PR00111">
    <property type="entry name" value="ABHYDROLASE"/>
</dbReference>
<dbReference type="GO" id="GO:0016020">
    <property type="term" value="C:membrane"/>
    <property type="evidence" value="ECO:0007669"/>
    <property type="project" value="TreeGrafter"/>
</dbReference>
<dbReference type="PANTHER" id="PTHR43798">
    <property type="entry name" value="MONOACYLGLYCEROL LIPASE"/>
    <property type="match status" value="1"/>
</dbReference>
<dbReference type="Gene3D" id="3.40.50.1820">
    <property type="entry name" value="alpha/beta hydrolase"/>
    <property type="match status" value="1"/>
</dbReference>
<organism evidence="2 3">
    <name type="scientific">Variovorax paradoxus</name>
    <dbReference type="NCBI Taxonomy" id="34073"/>
    <lineage>
        <taxon>Bacteria</taxon>
        <taxon>Pseudomonadati</taxon>
        <taxon>Pseudomonadota</taxon>
        <taxon>Betaproteobacteria</taxon>
        <taxon>Burkholderiales</taxon>
        <taxon>Comamonadaceae</taxon>
        <taxon>Variovorax</taxon>
    </lineage>
</organism>
<evidence type="ECO:0000313" key="3">
    <source>
        <dbReference type="Proteomes" id="UP000035170"/>
    </source>
</evidence>
<keyword evidence="3" id="KW-1185">Reference proteome</keyword>
<dbReference type="PRINTS" id="PR00412">
    <property type="entry name" value="EPOXHYDRLASE"/>
</dbReference>
<reference evidence="2 3" key="1">
    <citation type="submission" date="2015-03" db="EMBL/GenBank/DDBJ databases">
        <title>Genome sequence of Variovorax paradoxus TBEA6.</title>
        <authorList>
            <person name="Poehlein A."/>
            <person name="Schuldes J."/>
            <person name="Wuebbeler J.H."/>
            <person name="Hiessl S."/>
            <person name="Steinbuechel A."/>
            <person name="Daniel R."/>
        </authorList>
    </citation>
    <scope>NUCLEOTIDE SEQUENCE [LARGE SCALE GENOMIC DNA]</scope>
    <source>
        <strain evidence="2 3">TBEA6</strain>
    </source>
</reference>